<reference evidence="2 3" key="1">
    <citation type="journal article" date="2023" name="Nat. Commun.">
        <title>Origin of minicircular mitochondrial genomes in red algae.</title>
        <authorList>
            <person name="Lee Y."/>
            <person name="Cho C.H."/>
            <person name="Lee Y.M."/>
            <person name="Park S.I."/>
            <person name="Yang J.H."/>
            <person name="West J.A."/>
            <person name="Bhattacharya D."/>
            <person name="Yoon H.S."/>
        </authorList>
    </citation>
    <scope>NUCLEOTIDE SEQUENCE [LARGE SCALE GENOMIC DNA]</scope>
    <source>
        <strain evidence="2 3">CCMP1338</strain>
        <tissue evidence="2">Whole cell</tissue>
    </source>
</reference>
<dbReference type="PANTHER" id="PTHR28588">
    <property type="entry name" value="HAUS AUGMIN-LIKE COMPLEX SUBUNIT 5"/>
    <property type="match status" value="1"/>
</dbReference>
<evidence type="ECO:0000313" key="2">
    <source>
        <dbReference type="EMBL" id="KAJ8902697.1"/>
    </source>
</evidence>
<comment type="caution">
    <text evidence="2">The sequence shown here is derived from an EMBL/GenBank/DDBJ whole genome shotgun (WGS) entry which is preliminary data.</text>
</comment>
<dbReference type="AlphaFoldDB" id="A0AAV8UNC6"/>
<dbReference type="GO" id="GO:0007098">
    <property type="term" value="P:centrosome cycle"/>
    <property type="evidence" value="ECO:0007669"/>
    <property type="project" value="TreeGrafter"/>
</dbReference>
<dbReference type="Pfam" id="PF14817">
    <property type="entry name" value="HAUS5"/>
    <property type="match status" value="1"/>
</dbReference>
<dbReference type="GO" id="GO:0051225">
    <property type="term" value="P:spindle assembly"/>
    <property type="evidence" value="ECO:0007669"/>
    <property type="project" value="InterPro"/>
</dbReference>
<organism evidence="2 3">
    <name type="scientific">Rhodosorus marinus</name>
    <dbReference type="NCBI Taxonomy" id="101924"/>
    <lineage>
        <taxon>Eukaryota</taxon>
        <taxon>Rhodophyta</taxon>
        <taxon>Stylonematophyceae</taxon>
        <taxon>Stylonematales</taxon>
        <taxon>Stylonemataceae</taxon>
        <taxon>Rhodosorus</taxon>
    </lineage>
</organism>
<evidence type="ECO:0000313" key="3">
    <source>
        <dbReference type="Proteomes" id="UP001157974"/>
    </source>
</evidence>
<name>A0AAV8UNC6_9RHOD</name>
<dbReference type="InterPro" id="IPR029131">
    <property type="entry name" value="HAUS5"/>
</dbReference>
<gene>
    <name evidence="2" type="ORF">NDN08_006017</name>
</gene>
<protein>
    <recommendedName>
        <fullName evidence="4">HAUS augmin-like complex subunit 5</fullName>
    </recommendedName>
</protein>
<evidence type="ECO:0008006" key="4">
    <source>
        <dbReference type="Google" id="ProtNLM"/>
    </source>
</evidence>
<dbReference type="EMBL" id="JAMWBK010000008">
    <property type="protein sequence ID" value="KAJ8902697.1"/>
    <property type="molecule type" value="Genomic_DNA"/>
</dbReference>
<dbReference type="PANTHER" id="PTHR28588:SF1">
    <property type="entry name" value="HAUS AUGMIN-LIKE COMPLEX SUBUNIT 5"/>
    <property type="match status" value="1"/>
</dbReference>
<feature type="coiled-coil region" evidence="1">
    <location>
        <begin position="76"/>
        <end position="148"/>
    </location>
</feature>
<dbReference type="Proteomes" id="UP001157974">
    <property type="component" value="Unassembled WGS sequence"/>
</dbReference>
<accession>A0AAV8UNC6</accession>
<dbReference type="GO" id="GO:0070652">
    <property type="term" value="C:HAUS complex"/>
    <property type="evidence" value="ECO:0007669"/>
    <property type="project" value="InterPro"/>
</dbReference>
<keyword evidence="3" id="KW-1185">Reference proteome</keyword>
<keyword evidence="1" id="KW-0175">Coiled coil</keyword>
<sequence length="520" mass="59006">MELPEKVSEWATSCLGMKKVPEREVLKHICRGRGAEIMQFLVERLKSKEHADLIRANLRLNGVETKGSGQSRSERKTALLKRRLQYRDKLESLQNDINKLQTELSFCGHKLVQTHGKLRQTGKKQALMELQRVQIQNESKQMENILEELSYTVEKASTDLETIRSPAADVRLTDAGNLETELVTELSGARKQLLKDLQLWHVHEALACQQLKVERENAENEIVERVKSVQHDPIAILEVIARGEIAALKVLRSSGEIVCSRINELAMTLSDSVESISTLANMMGELRQQRQLALETRTTAISTWDSVKQMNQRIEYSFQRELIAQLEESKAHTQEQQDLARMRISRAQCLDLAKHARVQLSIGRVPRSSLYVTSTMVNDDLCTQPHGQGSQPAIEGVGGDRFLLRVAKAFRARDDGSKLETRAAELERIEAPIAISSSTETLRRLNKLRDEQVDEFSPHLAQTAEFLEQTIPRVANDAAESLKTWWEQPVRRAAQWKRVSGRTLQESEQRLASVMATQWG</sequence>
<dbReference type="GO" id="GO:0005813">
    <property type="term" value="C:centrosome"/>
    <property type="evidence" value="ECO:0007669"/>
    <property type="project" value="TreeGrafter"/>
</dbReference>
<evidence type="ECO:0000256" key="1">
    <source>
        <dbReference type="SAM" id="Coils"/>
    </source>
</evidence>
<proteinExistence type="predicted"/>